<evidence type="ECO:0000313" key="1">
    <source>
        <dbReference type="EMBL" id="DAF54148.1"/>
    </source>
</evidence>
<protein>
    <submittedName>
        <fullName evidence="1">Uncharacterized protein</fullName>
    </submittedName>
</protein>
<name>A0A8S5SSY3_9VIRU</name>
<accession>A0A8S5SSY3</accession>
<organism evidence="1">
    <name type="scientific">Phage sp. ctcqm2</name>
    <dbReference type="NCBI Taxonomy" id="2828007"/>
    <lineage>
        <taxon>Viruses</taxon>
    </lineage>
</organism>
<reference evidence="1" key="1">
    <citation type="journal article" date="2021" name="Proc. Natl. Acad. Sci. U.S.A.">
        <title>A Catalog of Tens of Thousands of Viruses from Human Metagenomes Reveals Hidden Associations with Chronic Diseases.</title>
        <authorList>
            <person name="Tisza M.J."/>
            <person name="Buck C.B."/>
        </authorList>
    </citation>
    <scope>NUCLEOTIDE SEQUENCE</scope>
    <source>
        <strain evidence="1">Ctcqm2</strain>
    </source>
</reference>
<proteinExistence type="predicted"/>
<dbReference type="EMBL" id="BK032673">
    <property type="protein sequence ID" value="DAF54148.1"/>
    <property type="molecule type" value="Genomic_DNA"/>
</dbReference>
<sequence>MTNNVELNTFPDNALDAMALLYVQSQDLAGKTPAEIYGMFRTAQAEISAAHRMELSAK</sequence>